<evidence type="ECO:0000313" key="2">
    <source>
        <dbReference type="Proteomes" id="UP001208570"/>
    </source>
</evidence>
<sequence>MLYKGLDTGDSWSTVHFCIKSAPHGTSGRIHLKMISNSEGKVLIGGVQRFNITDTGSIDIDMRTLNRRLGHQKEQMLI</sequence>
<dbReference type="AlphaFoldDB" id="A0AAD9NIM3"/>
<reference evidence="1" key="1">
    <citation type="journal article" date="2023" name="Mol. Biol. Evol.">
        <title>Third-Generation Sequencing Reveals the Adaptive Role of the Epigenome in Three Deep-Sea Polychaetes.</title>
        <authorList>
            <person name="Perez M."/>
            <person name="Aroh O."/>
            <person name="Sun Y."/>
            <person name="Lan Y."/>
            <person name="Juniper S.K."/>
            <person name="Young C.R."/>
            <person name="Angers B."/>
            <person name="Qian P.Y."/>
        </authorList>
    </citation>
    <scope>NUCLEOTIDE SEQUENCE</scope>
    <source>
        <strain evidence="1">P08H-3</strain>
    </source>
</reference>
<comment type="caution">
    <text evidence="1">The sequence shown here is derived from an EMBL/GenBank/DDBJ whole genome shotgun (WGS) entry which is preliminary data.</text>
</comment>
<feature type="non-terminal residue" evidence="1">
    <location>
        <position position="1"/>
    </location>
</feature>
<organism evidence="1 2">
    <name type="scientific">Paralvinella palmiformis</name>
    <dbReference type="NCBI Taxonomy" id="53620"/>
    <lineage>
        <taxon>Eukaryota</taxon>
        <taxon>Metazoa</taxon>
        <taxon>Spiralia</taxon>
        <taxon>Lophotrochozoa</taxon>
        <taxon>Annelida</taxon>
        <taxon>Polychaeta</taxon>
        <taxon>Sedentaria</taxon>
        <taxon>Canalipalpata</taxon>
        <taxon>Terebellida</taxon>
        <taxon>Terebelliformia</taxon>
        <taxon>Alvinellidae</taxon>
        <taxon>Paralvinella</taxon>
    </lineage>
</organism>
<name>A0AAD9NIM3_9ANNE</name>
<evidence type="ECO:0000313" key="1">
    <source>
        <dbReference type="EMBL" id="KAK2169913.1"/>
    </source>
</evidence>
<keyword evidence="2" id="KW-1185">Reference proteome</keyword>
<dbReference type="Proteomes" id="UP001208570">
    <property type="component" value="Unassembled WGS sequence"/>
</dbReference>
<accession>A0AAD9NIM3</accession>
<gene>
    <name evidence="1" type="ORF">LSH36_6g15064</name>
</gene>
<proteinExistence type="predicted"/>
<protein>
    <submittedName>
        <fullName evidence="1">Uncharacterized protein</fullName>
    </submittedName>
</protein>
<dbReference type="EMBL" id="JAODUP010000006">
    <property type="protein sequence ID" value="KAK2169913.1"/>
    <property type="molecule type" value="Genomic_DNA"/>
</dbReference>